<reference evidence="1 3" key="1">
    <citation type="journal article" date="2011" name="Nature">
        <title>The Medicago genome provides insight into the evolution of rhizobial symbioses.</title>
        <authorList>
            <person name="Young N.D."/>
            <person name="Debelle F."/>
            <person name="Oldroyd G.E."/>
            <person name="Geurts R."/>
            <person name="Cannon S.B."/>
            <person name="Udvardi M.K."/>
            <person name="Benedito V.A."/>
            <person name="Mayer K.F."/>
            <person name="Gouzy J."/>
            <person name="Schoof H."/>
            <person name="Van de Peer Y."/>
            <person name="Proost S."/>
            <person name="Cook D.R."/>
            <person name="Meyers B.C."/>
            <person name="Spannagl M."/>
            <person name="Cheung F."/>
            <person name="De Mita S."/>
            <person name="Krishnakumar V."/>
            <person name="Gundlach H."/>
            <person name="Zhou S."/>
            <person name="Mudge J."/>
            <person name="Bharti A.K."/>
            <person name="Murray J.D."/>
            <person name="Naoumkina M.A."/>
            <person name="Rosen B."/>
            <person name="Silverstein K.A."/>
            <person name="Tang H."/>
            <person name="Rombauts S."/>
            <person name="Zhao P.X."/>
            <person name="Zhou P."/>
            <person name="Barbe V."/>
            <person name="Bardou P."/>
            <person name="Bechner M."/>
            <person name="Bellec A."/>
            <person name="Berger A."/>
            <person name="Berges H."/>
            <person name="Bidwell S."/>
            <person name="Bisseling T."/>
            <person name="Choisne N."/>
            <person name="Couloux A."/>
            <person name="Denny R."/>
            <person name="Deshpande S."/>
            <person name="Dai X."/>
            <person name="Doyle J.J."/>
            <person name="Dudez A.M."/>
            <person name="Farmer A.D."/>
            <person name="Fouteau S."/>
            <person name="Franken C."/>
            <person name="Gibelin C."/>
            <person name="Gish J."/>
            <person name="Goldstein S."/>
            <person name="Gonzalez A.J."/>
            <person name="Green P.J."/>
            <person name="Hallab A."/>
            <person name="Hartog M."/>
            <person name="Hua A."/>
            <person name="Humphray S.J."/>
            <person name="Jeong D.H."/>
            <person name="Jing Y."/>
            <person name="Jocker A."/>
            <person name="Kenton S.M."/>
            <person name="Kim D.J."/>
            <person name="Klee K."/>
            <person name="Lai H."/>
            <person name="Lang C."/>
            <person name="Lin S."/>
            <person name="Macmil S.L."/>
            <person name="Magdelenat G."/>
            <person name="Matthews L."/>
            <person name="McCorrison J."/>
            <person name="Monaghan E.L."/>
            <person name="Mun J.H."/>
            <person name="Najar F.Z."/>
            <person name="Nicholson C."/>
            <person name="Noirot C."/>
            <person name="O'Bleness M."/>
            <person name="Paule C.R."/>
            <person name="Poulain J."/>
            <person name="Prion F."/>
            <person name="Qin B."/>
            <person name="Qu C."/>
            <person name="Retzel E.F."/>
            <person name="Riddle C."/>
            <person name="Sallet E."/>
            <person name="Samain S."/>
            <person name="Samson N."/>
            <person name="Sanders I."/>
            <person name="Saurat O."/>
            <person name="Scarpelli C."/>
            <person name="Schiex T."/>
            <person name="Segurens B."/>
            <person name="Severin A.J."/>
            <person name="Sherrier D.J."/>
            <person name="Shi R."/>
            <person name="Sims S."/>
            <person name="Singer S.R."/>
            <person name="Sinharoy S."/>
            <person name="Sterck L."/>
            <person name="Viollet A."/>
            <person name="Wang B.B."/>
            <person name="Wang K."/>
            <person name="Wang M."/>
            <person name="Wang X."/>
            <person name="Warfsmann J."/>
            <person name="Weissenbach J."/>
            <person name="White D.D."/>
            <person name="White J.D."/>
            <person name="Wiley G.B."/>
            <person name="Wincker P."/>
            <person name="Xing Y."/>
            <person name="Yang L."/>
            <person name="Yao Z."/>
            <person name="Ying F."/>
            <person name="Zhai J."/>
            <person name="Zhou L."/>
            <person name="Zuber A."/>
            <person name="Denarie J."/>
            <person name="Dixon R.A."/>
            <person name="May G.D."/>
            <person name="Schwartz D.C."/>
            <person name="Rogers J."/>
            <person name="Quetier F."/>
            <person name="Town C.D."/>
            <person name="Roe B.A."/>
        </authorList>
    </citation>
    <scope>NUCLEOTIDE SEQUENCE [LARGE SCALE GENOMIC DNA]</scope>
    <source>
        <strain evidence="1">A17</strain>
        <strain evidence="2 3">cv. Jemalong A17</strain>
    </source>
</reference>
<organism evidence="1 3">
    <name type="scientific">Medicago truncatula</name>
    <name type="common">Barrel medic</name>
    <name type="synonym">Medicago tribuloides</name>
    <dbReference type="NCBI Taxonomy" id="3880"/>
    <lineage>
        <taxon>Eukaryota</taxon>
        <taxon>Viridiplantae</taxon>
        <taxon>Streptophyta</taxon>
        <taxon>Embryophyta</taxon>
        <taxon>Tracheophyta</taxon>
        <taxon>Spermatophyta</taxon>
        <taxon>Magnoliopsida</taxon>
        <taxon>eudicotyledons</taxon>
        <taxon>Gunneridae</taxon>
        <taxon>Pentapetalae</taxon>
        <taxon>rosids</taxon>
        <taxon>fabids</taxon>
        <taxon>Fabales</taxon>
        <taxon>Fabaceae</taxon>
        <taxon>Papilionoideae</taxon>
        <taxon>50 kb inversion clade</taxon>
        <taxon>NPAAA clade</taxon>
        <taxon>Hologalegina</taxon>
        <taxon>IRL clade</taxon>
        <taxon>Trifolieae</taxon>
        <taxon>Medicago</taxon>
    </lineage>
</organism>
<accession>A0A072UCA1</accession>
<gene>
    <name evidence="1" type="ordered locus">MTR_6g092155</name>
</gene>
<dbReference type="HOGENOM" id="CLU_2816310_0_0_1"/>
<reference evidence="1 3" key="2">
    <citation type="journal article" date="2014" name="BMC Genomics">
        <title>An improved genome release (version Mt4.0) for the model legume Medicago truncatula.</title>
        <authorList>
            <person name="Tang H."/>
            <person name="Krishnakumar V."/>
            <person name="Bidwell S."/>
            <person name="Rosen B."/>
            <person name="Chan A."/>
            <person name="Zhou S."/>
            <person name="Gentzbittel L."/>
            <person name="Childs K.L."/>
            <person name="Yandell M."/>
            <person name="Gundlach H."/>
            <person name="Mayer K.F."/>
            <person name="Schwartz D.C."/>
            <person name="Town C.D."/>
        </authorList>
    </citation>
    <scope>GENOME REANNOTATION</scope>
    <source>
        <strain evidence="1">A17</strain>
        <strain evidence="2 3">cv. Jemalong A17</strain>
    </source>
</reference>
<name>A0A072UCA1_MEDTR</name>
<evidence type="ECO:0000313" key="2">
    <source>
        <dbReference type="EnsemblPlants" id="KEH27262"/>
    </source>
</evidence>
<dbReference type="EnsemblPlants" id="KEH27262">
    <property type="protein sequence ID" value="KEH27262"/>
    <property type="gene ID" value="MTR_6g092155"/>
</dbReference>
<reference evidence="2" key="3">
    <citation type="submission" date="2015-04" db="UniProtKB">
        <authorList>
            <consortium name="EnsemblPlants"/>
        </authorList>
    </citation>
    <scope>IDENTIFICATION</scope>
    <source>
        <strain evidence="2">cv. Jemalong A17</strain>
    </source>
</reference>
<protein>
    <submittedName>
        <fullName evidence="1 2">Uncharacterized protein</fullName>
    </submittedName>
</protein>
<dbReference type="EMBL" id="CM001222">
    <property type="protein sequence ID" value="KEH27262.1"/>
    <property type="molecule type" value="Genomic_DNA"/>
</dbReference>
<dbReference type="Proteomes" id="UP000002051">
    <property type="component" value="Chromosome 6"/>
</dbReference>
<evidence type="ECO:0000313" key="3">
    <source>
        <dbReference type="Proteomes" id="UP000002051"/>
    </source>
</evidence>
<keyword evidence="3" id="KW-1185">Reference proteome</keyword>
<dbReference type="AlphaFoldDB" id="A0A072UCA1"/>
<evidence type="ECO:0000313" key="1">
    <source>
        <dbReference type="EMBL" id="KEH27262.1"/>
    </source>
</evidence>
<sequence>MILSELILAKIELKEYHFVLMALKRENPRFFNLVCQLPFYPFGGKHWLVHTAQELDGSHCRIDKLHC</sequence>
<proteinExistence type="predicted"/>